<comment type="caution">
    <text evidence="1">The sequence shown here is derived from an EMBL/GenBank/DDBJ whole genome shotgun (WGS) entry which is preliminary data.</text>
</comment>
<accession>A0A2H0UEN5</accession>
<dbReference type="AlphaFoldDB" id="A0A2H0UEN5"/>
<organism evidence="1 2">
    <name type="scientific">Candidatus Kaiserbacteria bacterium CG10_big_fil_rev_8_21_14_0_10_47_16</name>
    <dbReference type="NCBI Taxonomy" id="1974608"/>
    <lineage>
        <taxon>Bacteria</taxon>
        <taxon>Candidatus Kaiseribacteriota</taxon>
    </lineage>
</organism>
<dbReference type="EMBL" id="PFBI01000003">
    <property type="protein sequence ID" value="PIR84851.1"/>
    <property type="molecule type" value="Genomic_DNA"/>
</dbReference>
<dbReference type="Proteomes" id="UP000229344">
    <property type="component" value="Unassembled WGS sequence"/>
</dbReference>
<protein>
    <submittedName>
        <fullName evidence="1">Uncharacterized protein</fullName>
    </submittedName>
</protein>
<evidence type="ECO:0000313" key="2">
    <source>
        <dbReference type="Proteomes" id="UP000229344"/>
    </source>
</evidence>
<reference evidence="2" key="1">
    <citation type="submission" date="2017-09" db="EMBL/GenBank/DDBJ databases">
        <title>Depth-based differentiation of microbial function through sediment-hosted aquifers and enrichment of novel symbionts in the deep terrestrial subsurface.</title>
        <authorList>
            <person name="Probst A.J."/>
            <person name="Ladd B."/>
            <person name="Jarett J.K."/>
            <person name="Geller-Mcgrath D.E."/>
            <person name="Sieber C.M.K."/>
            <person name="Emerson J.B."/>
            <person name="Anantharaman K."/>
            <person name="Thomas B.C."/>
            <person name="Malmstrom R."/>
            <person name="Stieglmeier M."/>
            <person name="Klingl A."/>
            <person name="Woyke T."/>
            <person name="Ryan C.M."/>
            <person name="Banfield J.F."/>
        </authorList>
    </citation>
    <scope>NUCLEOTIDE SEQUENCE [LARGE SCALE GENOMIC DNA]</scope>
</reference>
<gene>
    <name evidence="1" type="ORF">COU16_00485</name>
</gene>
<sequence>MVQVTCKFCDTEVRVDGTGQTLLLHTMFGDVHACTKPCDKAAARGIHSELCANGCGHDVIVGKEGGNYQYEDHFFCGSDCKEMWKIRRDVGESRQLALPL</sequence>
<evidence type="ECO:0000313" key="1">
    <source>
        <dbReference type="EMBL" id="PIR84851.1"/>
    </source>
</evidence>
<name>A0A2H0UEN5_9BACT</name>
<proteinExistence type="predicted"/>